<keyword evidence="1" id="KW-0812">Transmembrane</keyword>
<dbReference type="WBParaSite" id="ACRNAN_scaffold1267.g11838.t1">
    <property type="protein sequence ID" value="ACRNAN_scaffold1267.g11838.t1"/>
    <property type="gene ID" value="ACRNAN_scaffold1267.g11838"/>
</dbReference>
<name>A0A914CNC2_9BILA</name>
<keyword evidence="2" id="KW-1185">Reference proteome</keyword>
<evidence type="ECO:0000313" key="3">
    <source>
        <dbReference type="WBParaSite" id="ACRNAN_scaffold1267.g11838.t1"/>
    </source>
</evidence>
<proteinExistence type="predicted"/>
<feature type="transmembrane region" description="Helical" evidence="1">
    <location>
        <begin position="43"/>
        <end position="66"/>
    </location>
</feature>
<organism evidence="2 3">
    <name type="scientific">Acrobeloides nanus</name>
    <dbReference type="NCBI Taxonomy" id="290746"/>
    <lineage>
        <taxon>Eukaryota</taxon>
        <taxon>Metazoa</taxon>
        <taxon>Ecdysozoa</taxon>
        <taxon>Nematoda</taxon>
        <taxon>Chromadorea</taxon>
        <taxon>Rhabditida</taxon>
        <taxon>Tylenchina</taxon>
        <taxon>Cephalobomorpha</taxon>
        <taxon>Cephaloboidea</taxon>
        <taxon>Cephalobidae</taxon>
        <taxon>Acrobeloides</taxon>
    </lineage>
</organism>
<reference evidence="3" key="1">
    <citation type="submission" date="2022-11" db="UniProtKB">
        <authorList>
            <consortium name="WormBaseParasite"/>
        </authorList>
    </citation>
    <scope>IDENTIFICATION</scope>
</reference>
<dbReference type="AlphaFoldDB" id="A0A914CNC2"/>
<keyword evidence="1" id="KW-1133">Transmembrane helix</keyword>
<accession>A0A914CNC2</accession>
<protein>
    <submittedName>
        <fullName evidence="3">Ground-like domain-containing protein</fullName>
    </submittedName>
</protein>
<dbReference type="Proteomes" id="UP000887540">
    <property type="component" value="Unplaced"/>
</dbReference>
<keyword evidence="1" id="KW-0472">Membrane</keyword>
<evidence type="ECO:0000313" key="2">
    <source>
        <dbReference type="Proteomes" id="UP000887540"/>
    </source>
</evidence>
<sequence>MKNMRIFFVSQIIISSIHNEYLTNNWSMLIPIRAYKMDIVRFIFMTSLMAVYINATFMGMSSCGCGGGSGFGRKKRDLLGQQIRTESDSPCPQSEWKPIIEENIRDDPESTKFAVQGAMFRHFEEKFFVACVDKAKQNLLERFQFVSNGEAYCNHGNDKMWCQVLALYG</sequence>
<evidence type="ECO:0000256" key="1">
    <source>
        <dbReference type="SAM" id="Phobius"/>
    </source>
</evidence>